<dbReference type="Proteomes" id="UP000078227">
    <property type="component" value="Chromosome"/>
</dbReference>
<dbReference type="KEGG" id="kor:AWR26_19945"/>
<keyword evidence="3" id="KW-1185">Reference proteome</keyword>
<reference evidence="2 4" key="1">
    <citation type="submission" date="2016-10" db="EMBL/GenBank/DDBJ databases">
        <authorList>
            <person name="Varghese N."/>
            <person name="Submissions S."/>
        </authorList>
    </citation>
    <scope>NUCLEOTIDE SEQUENCE [LARGE SCALE GENOMIC DNA]</scope>
    <source>
        <strain evidence="2 4">CGMCC 1.7012</strain>
    </source>
</reference>
<gene>
    <name evidence="1" type="ORF">AWR26_19945</name>
    <name evidence="2" type="ORF">SAMN05216286_0224</name>
</gene>
<evidence type="ECO:0000313" key="1">
    <source>
        <dbReference type="EMBL" id="ANI84315.1"/>
    </source>
</evidence>
<name>A0AA94KN19_9ENTR</name>
<dbReference type="AlphaFoldDB" id="A0AA94KN19"/>
<dbReference type="EMBL" id="CP014007">
    <property type="protein sequence ID" value="ANI84315.1"/>
    <property type="molecule type" value="Genomic_DNA"/>
</dbReference>
<dbReference type="RefSeq" id="WP_064568284.1">
    <property type="nucleotide sequence ID" value="NZ_CP014007.2"/>
</dbReference>
<evidence type="ECO:0000313" key="3">
    <source>
        <dbReference type="Proteomes" id="UP000078227"/>
    </source>
</evidence>
<dbReference type="Gene3D" id="3.40.50.720">
    <property type="entry name" value="NAD(P)-binding Rossmann-like Domain"/>
    <property type="match status" value="1"/>
</dbReference>
<evidence type="ECO:0000313" key="4">
    <source>
        <dbReference type="Proteomes" id="UP000182314"/>
    </source>
</evidence>
<dbReference type="Proteomes" id="UP000182314">
    <property type="component" value="Unassembled WGS sequence"/>
</dbReference>
<organism evidence="2 4">
    <name type="scientific">Kosakonia oryzae</name>
    <dbReference type="NCBI Taxonomy" id="497725"/>
    <lineage>
        <taxon>Bacteria</taxon>
        <taxon>Pseudomonadati</taxon>
        <taxon>Pseudomonadota</taxon>
        <taxon>Gammaproteobacteria</taxon>
        <taxon>Enterobacterales</taxon>
        <taxon>Enterobacteriaceae</taxon>
        <taxon>Kosakonia</taxon>
    </lineage>
</organism>
<evidence type="ECO:0000313" key="2">
    <source>
        <dbReference type="EMBL" id="SFB67819.1"/>
    </source>
</evidence>
<proteinExistence type="predicted"/>
<dbReference type="EMBL" id="FOKO01000001">
    <property type="protein sequence ID" value="SFB67819.1"/>
    <property type="molecule type" value="Genomic_DNA"/>
</dbReference>
<accession>A0AA94KN19</accession>
<protein>
    <submittedName>
        <fullName evidence="2">Uncharacterized protein</fullName>
    </submittedName>
</protein>
<reference evidence="1 3" key="2">
    <citation type="submission" date="2021-03" db="EMBL/GenBank/DDBJ databases">
        <authorList>
            <person name="Li Y."/>
            <person name="Li S."/>
            <person name="Chen M."/>
            <person name="Peng G."/>
            <person name="Tan Z."/>
            <person name="An Q."/>
        </authorList>
    </citation>
    <scope>NUCLEOTIDE SEQUENCE [LARGE SCALE GENOMIC DNA]</scope>
    <source>
        <strain evidence="1 3">Ola 51</strain>
    </source>
</reference>
<sequence length="156" mass="17021">MVKRIGILGITDLTETLLAGLFRLAPDAHVFLLADSLHRAEDLARQFPCWILDNDRAVIDEADMILVSATASTAERSQESTAYRPSQTVVYVQAESEANLATLSLLTATPSMACSAAQIDDLLFLFHALLPAIKTANSIELSYRMLPSATLRQSDQ</sequence>